<dbReference type="EMBL" id="JBHMBK010000037">
    <property type="protein sequence ID" value="MFB9689477.1"/>
    <property type="molecule type" value="Genomic_DNA"/>
</dbReference>
<dbReference type="CDD" id="cd06170">
    <property type="entry name" value="LuxR_C_like"/>
    <property type="match status" value="1"/>
</dbReference>
<protein>
    <submittedName>
        <fullName evidence="6">Response regulator</fullName>
    </submittedName>
</protein>
<feature type="domain" description="HTH luxR-type" evidence="4">
    <location>
        <begin position="155"/>
        <end position="220"/>
    </location>
</feature>
<dbReference type="PRINTS" id="PR00038">
    <property type="entry name" value="HTHLUXR"/>
</dbReference>
<evidence type="ECO:0000313" key="7">
    <source>
        <dbReference type="Proteomes" id="UP001589535"/>
    </source>
</evidence>
<keyword evidence="2" id="KW-0238">DNA-binding</keyword>
<dbReference type="SUPFAM" id="SSF52172">
    <property type="entry name" value="CheY-like"/>
    <property type="match status" value="1"/>
</dbReference>
<feature type="modified residue" description="4-aspartylphosphate" evidence="3">
    <location>
        <position position="59"/>
    </location>
</feature>
<dbReference type="SUPFAM" id="SSF46894">
    <property type="entry name" value="C-terminal effector domain of the bipartite response regulators"/>
    <property type="match status" value="1"/>
</dbReference>
<dbReference type="PANTHER" id="PTHR43214:SF42">
    <property type="entry name" value="TRANSCRIPTIONAL REGULATORY PROTEIN DESR"/>
    <property type="match status" value="1"/>
</dbReference>
<dbReference type="SMART" id="SM00421">
    <property type="entry name" value="HTH_LUXR"/>
    <property type="match status" value="1"/>
</dbReference>
<evidence type="ECO:0000259" key="5">
    <source>
        <dbReference type="PROSITE" id="PS50110"/>
    </source>
</evidence>
<feature type="domain" description="Response regulatory" evidence="5">
    <location>
        <begin position="8"/>
        <end position="126"/>
    </location>
</feature>
<dbReference type="CDD" id="cd17535">
    <property type="entry name" value="REC_NarL-like"/>
    <property type="match status" value="1"/>
</dbReference>
<accession>A0ABV5UDY1</accession>
<evidence type="ECO:0000259" key="4">
    <source>
        <dbReference type="PROSITE" id="PS50043"/>
    </source>
</evidence>
<dbReference type="Pfam" id="PF00196">
    <property type="entry name" value="GerE"/>
    <property type="match status" value="1"/>
</dbReference>
<evidence type="ECO:0000256" key="3">
    <source>
        <dbReference type="PROSITE-ProRule" id="PRU00169"/>
    </source>
</evidence>
<evidence type="ECO:0000256" key="1">
    <source>
        <dbReference type="ARBA" id="ARBA00022553"/>
    </source>
</evidence>
<keyword evidence="1 3" id="KW-0597">Phosphoprotein</keyword>
<evidence type="ECO:0000313" key="6">
    <source>
        <dbReference type="EMBL" id="MFB9689477.1"/>
    </source>
</evidence>
<dbReference type="RefSeq" id="WP_378203282.1">
    <property type="nucleotide sequence ID" value="NZ_JBHMBK010000037.1"/>
</dbReference>
<name>A0ABV5UDY1_9PSEU</name>
<dbReference type="Pfam" id="PF00072">
    <property type="entry name" value="Response_reg"/>
    <property type="match status" value="1"/>
</dbReference>
<dbReference type="PROSITE" id="PS50110">
    <property type="entry name" value="RESPONSE_REGULATORY"/>
    <property type="match status" value="1"/>
</dbReference>
<dbReference type="PANTHER" id="PTHR43214">
    <property type="entry name" value="TWO-COMPONENT RESPONSE REGULATOR"/>
    <property type="match status" value="1"/>
</dbReference>
<sequence length="246" mass="26390">MTGKNIIRVVVADRQEFARAGVREILGRDDDVAVVGEADNVPQVLDTVRGEQPHVVLVDSAFPPLGGLDLCRKLLERPPASLAGVVITTETHTDELLLRAVRAGARGYILKDSPAWSWSTALRAVASGEAFLAAQITSRVFSSFTLLPGYDPGNLPSELDRLNDREIQVLKAIAKGLYNREIAQLLAVSESTVKACASSIIGKLGVRNRVEVALVAVRLGLATPIRPADSGRRAGRKTGRARQEIG</sequence>
<dbReference type="PROSITE" id="PS50043">
    <property type="entry name" value="HTH_LUXR_2"/>
    <property type="match status" value="1"/>
</dbReference>
<dbReference type="Gene3D" id="3.40.50.2300">
    <property type="match status" value="1"/>
</dbReference>
<dbReference type="Proteomes" id="UP001589535">
    <property type="component" value="Unassembled WGS sequence"/>
</dbReference>
<proteinExistence type="predicted"/>
<dbReference type="InterPro" id="IPR001789">
    <property type="entry name" value="Sig_transdc_resp-reg_receiver"/>
</dbReference>
<evidence type="ECO:0000256" key="2">
    <source>
        <dbReference type="ARBA" id="ARBA00023125"/>
    </source>
</evidence>
<dbReference type="SMART" id="SM00448">
    <property type="entry name" value="REC"/>
    <property type="match status" value="1"/>
</dbReference>
<comment type="caution">
    <text evidence="6">The sequence shown here is derived from an EMBL/GenBank/DDBJ whole genome shotgun (WGS) entry which is preliminary data.</text>
</comment>
<dbReference type="InterPro" id="IPR039420">
    <property type="entry name" value="WalR-like"/>
</dbReference>
<organism evidence="6 7">
    <name type="scientific">Amycolatopsis plumensis</name>
    <dbReference type="NCBI Taxonomy" id="236508"/>
    <lineage>
        <taxon>Bacteria</taxon>
        <taxon>Bacillati</taxon>
        <taxon>Actinomycetota</taxon>
        <taxon>Actinomycetes</taxon>
        <taxon>Pseudonocardiales</taxon>
        <taxon>Pseudonocardiaceae</taxon>
        <taxon>Amycolatopsis</taxon>
    </lineage>
</organism>
<dbReference type="InterPro" id="IPR011006">
    <property type="entry name" value="CheY-like_superfamily"/>
</dbReference>
<dbReference type="InterPro" id="IPR016032">
    <property type="entry name" value="Sig_transdc_resp-reg_C-effctor"/>
</dbReference>
<dbReference type="InterPro" id="IPR058245">
    <property type="entry name" value="NreC/VraR/RcsB-like_REC"/>
</dbReference>
<gene>
    <name evidence="6" type="ORF">ACFFTO_35345</name>
</gene>
<reference evidence="6 7" key="1">
    <citation type="submission" date="2024-09" db="EMBL/GenBank/DDBJ databases">
        <authorList>
            <person name="Sun Q."/>
            <person name="Mori K."/>
        </authorList>
    </citation>
    <scope>NUCLEOTIDE SEQUENCE [LARGE SCALE GENOMIC DNA]</scope>
    <source>
        <strain evidence="6 7">JCM 13852</strain>
    </source>
</reference>
<dbReference type="InterPro" id="IPR000792">
    <property type="entry name" value="Tscrpt_reg_LuxR_C"/>
</dbReference>
<keyword evidence="7" id="KW-1185">Reference proteome</keyword>
<dbReference type="PROSITE" id="PS00622">
    <property type="entry name" value="HTH_LUXR_1"/>
    <property type="match status" value="1"/>
</dbReference>